<dbReference type="InterPro" id="IPR000531">
    <property type="entry name" value="Beta-barrel_TonB"/>
</dbReference>
<keyword evidence="15" id="KW-0675">Receptor</keyword>
<feature type="domain" description="TonB-dependent receptor plug" evidence="14">
    <location>
        <begin position="69"/>
        <end position="176"/>
    </location>
</feature>
<keyword evidence="5 11" id="KW-0812">Transmembrane</keyword>
<evidence type="ECO:0000313" key="16">
    <source>
        <dbReference type="Proteomes" id="UP000539175"/>
    </source>
</evidence>
<evidence type="ECO:0000313" key="15">
    <source>
        <dbReference type="EMBL" id="MBB6251121.1"/>
    </source>
</evidence>
<dbReference type="InterPro" id="IPR012910">
    <property type="entry name" value="Plug_dom"/>
</dbReference>
<evidence type="ECO:0000256" key="4">
    <source>
        <dbReference type="ARBA" id="ARBA00022496"/>
    </source>
</evidence>
<dbReference type="PROSITE" id="PS52016">
    <property type="entry name" value="TONB_DEPENDENT_REC_3"/>
    <property type="match status" value="1"/>
</dbReference>
<evidence type="ECO:0000256" key="2">
    <source>
        <dbReference type="ARBA" id="ARBA00022448"/>
    </source>
</evidence>
<evidence type="ECO:0000256" key="6">
    <source>
        <dbReference type="ARBA" id="ARBA00023004"/>
    </source>
</evidence>
<keyword evidence="8 12" id="KW-0798">TonB box</keyword>
<dbReference type="EMBL" id="JACIIZ010000004">
    <property type="protein sequence ID" value="MBB6251121.1"/>
    <property type="molecule type" value="Genomic_DNA"/>
</dbReference>
<dbReference type="AlphaFoldDB" id="A0A7X0AYP3"/>
<dbReference type="PANTHER" id="PTHR32552">
    <property type="entry name" value="FERRICHROME IRON RECEPTOR-RELATED"/>
    <property type="match status" value="1"/>
</dbReference>
<dbReference type="RefSeq" id="WP_184799353.1">
    <property type="nucleotide sequence ID" value="NZ_JACIIZ010000004.1"/>
</dbReference>
<evidence type="ECO:0000259" key="13">
    <source>
        <dbReference type="Pfam" id="PF00593"/>
    </source>
</evidence>
<evidence type="ECO:0000256" key="5">
    <source>
        <dbReference type="ARBA" id="ARBA00022692"/>
    </source>
</evidence>
<evidence type="ECO:0000256" key="1">
    <source>
        <dbReference type="ARBA" id="ARBA00004571"/>
    </source>
</evidence>
<gene>
    <name evidence="15" type="ORF">FHS74_001666</name>
</gene>
<organism evidence="15 16">
    <name type="scientific">Nitrospirillum iridis</name>
    <dbReference type="NCBI Taxonomy" id="765888"/>
    <lineage>
        <taxon>Bacteria</taxon>
        <taxon>Pseudomonadati</taxon>
        <taxon>Pseudomonadota</taxon>
        <taxon>Alphaproteobacteria</taxon>
        <taxon>Rhodospirillales</taxon>
        <taxon>Azospirillaceae</taxon>
        <taxon>Nitrospirillum</taxon>
    </lineage>
</organism>
<dbReference type="Pfam" id="PF00593">
    <property type="entry name" value="TonB_dep_Rec_b-barrel"/>
    <property type="match status" value="1"/>
</dbReference>
<sequence length="769" mass="81582">MKKSTSRSFNPGKGQQVGAGARALWAGAGVGALLLGMAASPAIADEAPADASGLQEIVVTATRRPERLDQVPIAVSVLSGDVAERRILNDIQDISTAVPALNFRTGASNKDRNIFVRGIGTITTSPGVEPSVSTVVDGVVLARPGQATLDLLDIDHVEVLRGPQGTLFGKNATAGVINIVSKDPTEEAHGYVDAAYLSGGDEYRVKAGVSGALVPGKLTGLISAMTSGYDGNVTNKATGDTVNGYTHSGARTKLRFTPNDDVTVTVAADYLFSRDSVPTGVFAGTTQTAYPTNAVTNSAPLAASLAAAGIHPSAYNTEVSANTNSGTKDNNGGIAATVDWNLNGYTLTSVTAYRKWQNIQSQDYDQLSVLSTGLPNVVDNGYLLFSQTSEELRLASPKGGLIDYVTGVYYMHAVDTEVYQRAVTQVSGGGTLSNNGTSRFGTTGDNYAAFGEANINITPDFRGIAGVRVVHDDLDYHFQRVASSATAVTGIQPSYASNGSTGTTDYADRLGLQWDVDRDVSTYFTYSRGYMGPAYNVFFNMTSTAALALKPETSDSYEVGVKAKLLGGRLQANLAGYITNFDNYQANFSDTVAGAIVTRLINAGQVSTKGVEADFTYRPIDNLTLTQSLAWTQARVDHFQCPAGAASSCDIDGQPLPFAPDWKLDSAASYTVPLSSGLKLVLDTDYRWQSKVQYQLTQTPDTIQGAYGIWNAGVTLASEDQGWRVTGLVKNLLDTHYSSYLARGNLAGVVRWVPRDGSRYWGVALHKDF</sequence>
<dbReference type="CDD" id="cd01347">
    <property type="entry name" value="ligand_gated_channel"/>
    <property type="match status" value="1"/>
</dbReference>
<evidence type="ECO:0000256" key="11">
    <source>
        <dbReference type="PROSITE-ProRule" id="PRU01360"/>
    </source>
</evidence>
<keyword evidence="2 11" id="KW-0813">Transport</keyword>
<dbReference type="PANTHER" id="PTHR32552:SF81">
    <property type="entry name" value="TONB-DEPENDENT OUTER MEMBRANE RECEPTOR"/>
    <property type="match status" value="1"/>
</dbReference>
<dbReference type="InterPro" id="IPR036942">
    <property type="entry name" value="Beta-barrel_TonB_sf"/>
</dbReference>
<protein>
    <submittedName>
        <fullName evidence="15">Iron complex outermembrane receptor protein</fullName>
    </submittedName>
</protein>
<accession>A0A7X0AYP3</accession>
<keyword evidence="7" id="KW-0406">Ion transport</keyword>
<comment type="subcellular location">
    <subcellularLocation>
        <location evidence="1 11">Cell outer membrane</location>
        <topology evidence="1 11">Multi-pass membrane protein</topology>
    </subcellularLocation>
</comment>
<evidence type="ECO:0000256" key="12">
    <source>
        <dbReference type="RuleBase" id="RU003357"/>
    </source>
</evidence>
<evidence type="ECO:0000256" key="9">
    <source>
        <dbReference type="ARBA" id="ARBA00023136"/>
    </source>
</evidence>
<feature type="domain" description="TonB-dependent receptor-like beta-barrel" evidence="13">
    <location>
        <begin position="288"/>
        <end position="732"/>
    </location>
</feature>
<keyword evidence="16" id="KW-1185">Reference proteome</keyword>
<dbReference type="InterPro" id="IPR039426">
    <property type="entry name" value="TonB-dep_rcpt-like"/>
</dbReference>
<keyword evidence="9 11" id="KW-0472">Membrane</keyword>
<dbReference type="Pfam" id="PF07715">
    <property type="entry name" value="Plug"/>
    <property type="match status" value="1"/>
</dbReference>
<comment type="similarity">
    <text evidence="11 12">Belongs to the TonB-dependent receptor family.</text>
</comment>
<evidence type="ECO:0000256" key="10">
    <source>
        <dbReference type="ARBA" id="ARBA00023237"/>
    </source>
</evidence>
<keyword evidence="4" id="KW-0410">Iron transport</keyword>
<keyword evidence="3 11" id="KW-1134">Transmembrane beta strand</keyword>
<dbReference type="GO" id="GO:0006826">
    <property type="term" value="P:iron ion transport"/>
    <property type="evidence" value="ECO:0007669"/>
    <property type="project" value="UniProtKB-KW"/>
</dbReference>
<reference evidence="15 16" key="1">
    <citation type="submission" date="2020-08" db="EMBL/GenBank/DDBJ databases">
        <title>Genomic Encyclopedia of Type Strains, Phase IV (KMG-IV): sequencing the most valuable type-strain genomes for metagenomic binning, comparative biology and taxonomic classification.</title>
        <authorList>
            <person name="Goeker M."/>
        </authorList>
    </citation>
    <scope>NUCLEOTIDE SEQUENCE [LARGE SCALE GENOMIC DNA]</scope>
    <source>
        <strain evidence="15 16">DSM 22198</strain>
    </source>
</reference>
<keyword evidence="10 11" id="KW-0998">Cell outer membrane</keyword>
<evidence type="ECO:0000256" key="3">
    <source>
        <dbReference type="ARBA" id="ARBA00022452"/>
    </source>
</evidence>
<proteinExistence type="inferred from homology"/>
<dbReference type="Proteomes" id="UP000539175">
    <property type="component" value="Unassembled WGS sequence"/>
</dbReference>
<evidence type="ECO:0000256" key="8">
    <source>
        <dbReference type="ARBA" id="ARBA00023077"/>
    </source>
</evidence>
<comment type="caution">
    <text evidence="15">The sequence shown here is derived from an EMBL/GenBank/DDBJ whole genome shotgun (WGS) entry which is preliminary data.</text>
</comment>
<evidence type="ECO:0000256" key="7">
    <source>
        <dbReference type="ARBA" id="ARBA00023065"/>
    </source>
</evidence>
<keyword evidence="6" id="KW-0408">Iron</keyword>
<dbReference type="Gene3D" id="2.40.170.20">
    <property type="entry name" value="TonB-dependent receptor, beta-barrel domain"/>
    <property type="match status" value="1"/>
</dbReference>
<evidence type="ECO:0000259" key="14">
    <source>
        <dbReference type="Pfam" id="PF07715"/>
    </source>
</evidence>
<dbReference type="GO" id="GO:0009279">
    <property type="term" value="C:cell outer membrane"/>
    <property type="evidence" value="ECO:0007669"/>
    <property type="project" value="UniProtKB-SubCell"/>
</dbReference>
<name>A0A7X0AYP3_9PROT</name>
<dbReference type="SUPFAM" id="SSF56935">
    <property type="entry name" value="Porins"/>
    <property type="match status" value="1"/>
</dbReference>